<evidence type="ECO:0000313" key="2">
    <source>
        <dbReference type="Proteomes" id="UP001165960"/>
    </source>
</evidence>
<sequence>MSEDSIDPLCKWNVGDVFVFDDVVSVTSDKLLLTMLTGKPQLQGTNPDIMQAASPQDQPPSCLQIFGLEQEQDLTLGNPLRLDESKLPTSTLPMLKVPVNSTNKRTGLAIDPKIT</sequence>
<dbReference type="EMBL" id="QTSX02006427">
    <property type="protein sequence ID" value="KAJ9054737.1"/>
    <property type="molecule type" value="Genomic_DNA"/>
</dbReference>
<organism evidence="1 2">
    <name type="scientific">Entomophthora muscae</name>
    <dbReference type="NCBI Taxonomy" id="34485"/>
    <lineage>
        <taxon>Eukaryota</taxon>
        <taxon>Fungi</taxon>
        <taxon>Fungi incertae sedis</taxon>
        <taxon>Zoopagomycota</taxon>
        <taxon>Entomophthoromycotina</taxon>
        <taxon>Entomophthoromycetes</taxon>
        <taxon>Entomophthorales</taxon>
        <taxon>Entomophthoraceae</taxon>
        <taxon>Entomophthora</taxon>
    </lineage>
</organism>
<keyword evidence="2" id="KW-1185">Reference proteome</keyword>
<accession>A0ACC2RXF1</accession>
<gene>
    <name evidence="1" type="ORF">DSO57_1011049</name>
</gene>
<dbReference type="Proteomes" id="UP001165960">
    <property type="component" value="Unassembled WGS sequence"/>
</dbReference>
<comment type="caution">
    <text evidence="1">The sequence shown here is derived from an EMBL/GenBank/DDBJ whole genome shotgun (WGS) entry which is preliminary data.</text>
</comment>
<protein>
    <submittedName>
        <fullName evidence="1">Uncharacterized protein</fullName>
    </submittedName>
</protein>
<reference evidence="1" key="1">
    <citation type="submission" date="2022-04" db="EMBL/GenBank/DDBJ databases">
        <title>Genome of the entomopathogenic fungus Entomophthora muscae.</title>
        <authorList>
            <person name="Elya C."/>
            <person name="Lovett B.R."/>
            <person name="Lee E."/>
            <person name="Macias A.M."/>
            <person name="Hajek A.E."/>
            <person name="De Bivort B.L."/>
            <person name="Kasson M.T."/>
            <person name="De Fine Licht H.H."/>
            <person name="Stajich J.E."/>
        </authorList>
    </citation>
    <scope>NUCLEOTIDE SEQUENCE</scope>
    <source>
        <strain evidence="1">Berkeley</strain>
    </source>
</reference>
<name>A0ACC2RXF1_9FUNG</name>
<proteinExistence type="predicted"/>
<evidence type="ECO:0000313" key="1">
    <source>
        <dbReference type="EMBL" id="KAJ9054737.1"/>
    </source>
</evidence>